<dbReference type="Proteomes" id="UP000223596">
    <property type="component" value="Unassembled WGS sequence"/>
</dbReference>
<dbReference type="EMBL" id="PDBW01000001">
    <property type="protein sequence ID" value="PFH01454.1"/>
    <property type="molecule type" value="Genomic_DNA"/>
</dbReference>
<feature type="transmembrane region" description="Helical" evidence="1">
    <location>
        <begin position="129"/>
        <end position="149"/>
    </location>
</feature>
<keyword evidence="1" id="KW-1133">Transmembrane helix</keyword>
<dbReference type="InterPro" id="IPR021215">
    <property type="entry name" value="DUF2752"/>
</dbReference>
<gene>
    <name evidence="2" type="ORF">M972_11186</name>
</gene>
<accession>A0AB36TBP7</accession>
<evidence type="ECO:0000256" key="1">
    <source>
        <dbReference type="SAM" id="Phobius"/>
    </source>
</evidence>
<dbReference type="Pfam" id="PF10825">
    <property type="entry name" value="DUF2752"/>
    <property type="match status" value="1"/>
</dbReference>
<dbReference type="RefSeq" id="WP_003512989.1">
    <property type="nucleotide sequence ID" value="NZ_CP013828.1"/>
</dbReference>
<evidence type="ECO:0000313" key="3">
    <source>
        <dbReference type="Proteomes" id="UP000223596"/>
    </source>
</evidence>
<keyword evidence="1" id="KW-0472">Membrane</keyword>
<proteinExistence type="predicted"/>
<feature type="transmembrane region" description="Helical" evidence="1">
    <location>
        <begin position="93"/>
        <end position="113"/>
    </location>
</feature>
<dbReference type="GeneID" id="35806080"/>
<protein>
    <submittedName>
        <fullName evidence="2">Uncharacterized protein DUF2752</fullName>
    </submittedName>
</protein>
<sequence>MAVCSNTYKDSKKYSYNNRNDLILILFLFFVIACSFILNIRDNYTYIKLPGLDFNIPSTCLFKNITGKNCPSCGMTRSFVSISHFDFTGAMRYNMAGIFAYTWCVLEIIYRILRVLSKNGSVLLKPVRYLINIIIVITVVVALVNWEIFRYLIKW</sequence>
<name>A0AB36TBP7_ACETH</name>
<reference evidence="2 3" key="1">
    <citation type="submission" date="2017-09" db="EMBL/GenBank/DDBJ databases">
        <title>Evaluation of Pacific Biosciences Sequencing Technology to Finishing C. thermocellum Genome Sequences.</title>
        <authorList>
            <person name="Brown S."/>
        </authorList>
    </citation>
    <scope>NUCLEOTIDE SEQUENCE [LARGE SCALE GENOMIC DNA]</scope>
    <source>
        <strain evidence="2 3">AD2</strain>
    </source>
</reference>
<evidence type="ECO:0000313" key="2">
    <source>
        <dbReference type="EMBL" id="PFH01454.1"/>
    </source>
</evidence>
<dbReference type="AlphaFoldDB" id="A0AB36TBP7"/>
<comment type="caution">
    <text evidence="2">The sequence shown here is derived from an EMBL/GenBank/DDBJ whole genome shotgun (WGS) entry which is preliminary data.</text>
</comment>
<organism evidence="2 3">
    <name type="scientific">Acetivibrio thermocellus AD2</name>
    <dbReference type="NCBI Taxonomy" id="1138384"/>
    <lineage>
        <taxon>Bacteria</taxon>
        <taxon>Bacillati</taxon>
        <taxon>Bacillota</taxon>
        <taxon>Clostridia</taxon>
        <taxon>Eubacteriales</taxon>
        <taxon>Oscillospiraceae</taxon>
        <taxon>Acetivibrio</taxon>
    </lineage>
</organism>
<keyword evidence="1" id="KW-0812">Transmembrane</keyword>
<feature type="transmembrane region" description="Helical" evidence="1">
    <location>
        <begin position="22"/>
        <end position="40"/>
    </location>
</feature>